<dbReference type="InterPro" id="IPR050154">
    <property type="entry name" value="UbiB_kinase"/>
</dbReference>
<dbReference type="PANTHER" id="PTHR10566:SF113">
    <property type="entry name" value="PROTEIN ACTIVITY OF BC1 COMPLEX KINASE 7, CHLOROPLASTIC"/>
    <property type="match status" value="1"/>
</dbReference>
<dbReference type="CDD" id="cd05121">
    <property type="entry name" value="ABC1_ADCK3-like"/>
    <property type="match status" value="1"/>
</dbReference>
<dbReference type="Proteomes" id="UP000315389">
    <property type="component" value="Unassembled WGS sequence"/>
</dbReference>
<gene>
    <name evidence="3" type="ORF">FB461_1016</name>
</gene>
<accession>A0A542ZW03</accession>
<evidence type="ECO:0000313" key="3">
    <source>
        <dbReference type="EMBL" id="TQL64511.1"/>
    </source>
</evidence>
<sequence>MPAAASTRSSLRADGMAQDLSARDSRARYRRIVRFAARVGAQTLWYESVLPRIGLRRVADRTRARRIRRTARRFHDLAIELGGLLIKVGQFMSSRLDVLPPEIVHELEGLQDEVPAVPFPAIKEAAELELGLPLEQVFEYFDPTPVAAASLGQVHRARLTALDAADFGLREVAVKVQRPGIDGIVEVDLAALRVIAQRLRRVRVVANRVDPVALVEEFATTSLQEIDYLHEATSAERFRENSAQNPRVGVPEIVWERSTRRVLTMEDVTAIKISDVDALRAAGIDPVEVAEALAGAMFDQIFTDSFFHADPHPGNIFVTPLPAGEPVPWQLTFIDFGMMGEISESTRDGLRKLLIAVASRDSKGLVSAIEEVGMLLPSAGTAELERAMTELFKRFSGMGLAELRKVDPREFQDFADEFGDVVRNLPFQLPEHFLLLIRAVSVTSGVCSGLDPKFNVWDVVEPYVTQLVRDEAGNLLTSFASQAGQVAKTVWGLPQRVDRLITQIEDGRVSFDVSHLDRRLARLERLGRRVLAAVVFAGLLIAGALLRPDSAALGTVLMDTSALPLVYALPPRRGPRHHHRR</sequence>
<evidence type="ECO:0000313" key="4">
    <source>
        <dbReference type="Proteomes" id="UP000315389"/>
    </source>
</evidence>
<dbReference type="Pfam" id="PF03109">
    <property type="entry name" value="ABC1"/>
    <property type="match status" value="1"/>
</dbReference>
<keyword evidence="3" id="KW-0830">Ubiquinone</keyword>
<evidence type="ECO:0000256" key="1">
    <source>
        <dbReference type="ARBA" id="ARBA00009670"/>
    </source>
</evidence>
<dbReference type="AlphaFoldDB" id="A0A542ZW03"/>
<protein>
    <submittedName>
        <fullName evidence="3">Putative unusual protein kinase regulating ubiquinone biosynthesis (AarF/ABC1/UbiB family)</fullName>
    </submittedName>
</protein>
<organism evidence="3 4">
    <name type="scientific">Rarobacter faecitabidus</name>
    <dbReference type="NCBI Taxonomy" id="13243"/>
    <lineage>
        <taxon>Bacteria</taxon>
        <taxon>Bacillati</taxon>
        <taxon>Actinomycetota</taxon>
        <taxon>Actinomycetes</taxon>
        <taxon>Micrococcales</taxon>
        <taxon>Rarobacteraceae</taxon>
        <taxon>Rarobacter</taxon>
    </lineage>
</organism>
<comment type="similarity">
    <text evidence="1">Belongs to the protein kinase superfamily. ADCK protein kinase family.</text>
</comment>
<proteinExistence type="inferred from homology"/>
<comment type="caution">
    <text evidence="3">The sequence shown here is derived from an EMBL/GenBank/DDBJ whole genome shotgun (WGS) entry which is preliminary data.</text>
</comment>
<dbReference type="GO" id="GO:0016301">
    <property type="term" value="F:kinase activity"/>
    <property type="evidence" value="ECO:0007669"/>
    <property type="project" value="UniProtKB-KW"/>
</dbReference>
<reference evidence="3 4" key="1">
    <citation type="submission" date="2019-06" db="EMBL/GenBank/DDBJ databases">
        <title>Sequencing the genomes of 1000 actinobacteria strains.</title>
        <authorList>
            <person name="Klenk H.-P."/>
        </authorList>
    </citation>
    <scope>NUCLEOTIDE SEQUENCE [LARGE SCALE GENOMIC DNA]</scope>
    <source>
        <strain evidence="3 4">DSM 4813</strain>
    </source>
</reference>
<dbReference type="InterPro" id="IPR004147">
    <property type="entry name" value="ABC1_dom"/>
</dbReference>
<dbReference type="InterPro" id="IPR011009">
    <property type="entry name" value="Kinase-like_dom_sf"/>
</dbReference>
<dbReference type="EMBL" id="VFOS01000001">
    <property type="protein sequence ID" value="TQL64511.1"/>
    <property type="molecule type" value="Genomic_DNA"/>
</dbReference>
<keyword evidence="4" id="KW-1185">Reference proteome</keyword>
<name>A0A542ZW03_RARFA</name>
<keyword evidence="3" id="KW-0418">Kinase</keyword>
<dbReference type="SUPFAM" id="SSF56112">
    <property type="entry name" value="Protein kinase-like (PK-like)"/>
    <property type="match status" value="1"/>
</dbReference>
<feature type="domain" description="ABC1 atypical kinase-like" evidence="2">
    <location>
        <begin position="110"/>
        <end position="366"/>
    </location>
</feature>
<dbReference type="PANTHER" id="PTHR10566">
    <property type="entry name" value="CHAPERONE-ACTIVITY OF BC1 COMPLEX CABC1 -RELATED"/>
    <property type="match status" value="1"/>
</dbReference>
<evidence type="ECO:0000259" key="2">
    <source>
        <dbReference type="Pfam" id="PF03109"/>
    </source>
</evidence>
<keyword evidence="3" id="KW-0808">Transferase</keyword>